<evidence type="ECO:0000259" key="1">
    <source>
        <dbReference type="SMART" id="SM01321"/>
    </source>
</evidence>
<dbReference type="NCBIfam" id="NF047646">
    <property type="entry name" value="REP_Tyr_transpos"/>
    <property type="match status" value="1"/>
</dbReference>
<dbReference type="GO" id="GO:0043565">
    <property type="term" value="F:sequence-specific DNA binding"/>
    <property type="evidence" value="ECO:0007669"/>
    <property type="project" value="TreeGrafter"/>
</dbReference>
<sequence length="150" mass="17076">MQGYAAPRKGRVSVAGQIYLVTFITAARIRLFEEHDIARQAAQALTDRRLWYRSRLLAWVLMPDHWHGLIELGAMDSLSIVVQKLKSTSARRIRAEHPAIQAVWEKGFHDRAIRTEAVVRPAARYIVANPLRAGLAASIGDYPYWDSIWL</sequence>
<dbReference type="EMBL" id="OCND01000008">
    <property type="protein sequence ID" value="SOD55886.1"/>
    <property type="molecule type" value="Genomic_DNA"/>
</dbReference>
<dbReference type="GO" id="GO:0004803">
    <property type="term" value="F:transposase activity"/>
    <property type="evidence" value="ECO:0007669"/>
    <property type="project" value="InterPro"/>
</dbReference>
<keyword evidence="3" id="KW-1185">Reference proteome</keyword>
<dbReference type="Proteomes" id="UP000219374">
    <property type="component" value="Unassembled WGS sequence"/>
</dbReference>
<dbReference type="Pfam" id="PF01797">
    <property type="entry name" value="Y1_Tnp"/>
    <property type="match status" value="1"/>
</dbReference>
<dbReference type="InterPro" id="IPR052715">
    <property type="entry name" value="RAYT_transposase"/>
</dbReference>
<feature type="domain" description="Transposase IS200-like" evidence="1">
    <location>
        <begin position="14"/>
        <end position="129"/>
    </location>
</feature>
<dbReference type="PANTHER" id="PTHR36966">
    <property type="entry name" value="REP-ASSOCIATED TYROSINE TRANSPOSASE"/>
    <property type="match status" value="1"/>
</dbReference>
<dbReference type="SUPFAM" id="SSF143422">
    <property type="entry name" value="Transposase IS200-like"/>
    <property type="match status" value="1"/>
</dbReference>
<name>A0A286DB57_9GAMM</name>
<dbReference type="PANTHER" id="PTHR36966:SF1">
    <property type="entry name" value="REP-ASSOCIATED TYROSINE TRANSPOSASE"/>
    <property type="match status" value="1"/>
</dbReference>
<dbReference type="OrthoDB" id="9791101at2"/>
<gene>
    <name evidence="2" type="ORF">SAMN06296416_10865</name>
</gene>
<dbReference type="GO" id="GO:0006313">
    <property type="term" value="P:DNA transposition"/>
    <property type="evidence" value="ECO:0007669"/>
    <property type="project" value="InterPro"/>
</dbReference>
<dbReference type="Gene3D" id="3.30.70.1290">
    <property type="entry name" value="Transposase IS200-like"/>
    <property type="match status" value="1"/>
</dbReference>
<dbReference type="InterPro" id="IPR002686">
    <property type="entry name" value="Transposase_17"/>
</dbReference>
<accession>A0A286DB57</accession>
<proteinExistence type="predicted"/>
<evidence type="ECO:0000313" key="3">
    <source>
        <dbReference type="Proteomes" id="UP000219374"/>
    </source>
</evidence>
<organism evidence="2 3">
    <name type="scientific">Pseudoxanthomonas wuyuanensis</name>
    <dbReference type="NCBI Taxonomy" id="1073196"/>
    <lineage>
        <taxon>Bacteria</taxon>
        <taxon>Pseudomonadati</taxon>
        <taxon>Pseudomonadota</taxon>
        <taxon>Gammaproteobacteria</taxon>
        <taxon>Lysobacterales</taxon>
        <taxon>Lysobacteraceae</taxon>
        <taxon>Pseudoxanthomonas</taxon>
    </lineage>
</organism>
<protein>
    <submittedName>
        <fullName evidence="2">REP element-mobilizing transposase RayT</fullName>
    </submittedName>
</protein>
<dbReference type="AlphaFoldDB" id="A0A286DB57"/>
<reference evidence="2 3" key="1">
    <citation type="submission" date="2017-09" db="EMBL/GenBank/DDBJ databases">
        <authorList>
            <person name="Ehlers B."/>
            <person name="Leendertz F.H."/>
        </authorList>
    </citation>
    <scope>NUCLEOTIDE SEQUENCE [LARGE SCALE GENOMIC DNA]</scope>
    <source>
        <strain evidence="2 3">CGMCC 1.10978</strain>
    </source>
</reference>
<dbReference type="InterPro" id="IPR036515">
    <property type="entry name" value="Transposase_17_sf"/>
</dbReference>
<dbReference type="SMART" id="SM01321">
    <property type="entry name" value="Y1_Tnp"/>
    <property type="match status" value="1"/>
</dbReference>
<evidence type="ECO:0000313" key="2">
    <source>
        <dbReference type="EMBL" id="SOD55886.1"/>
    </source>
</evidence>
<dbReference type="RefSeq" id="WP_097122877.1">
    <property type="nucleotide sequence ID" value="NZ_PDWU01000005.1"/>
</dbReference>